<dbReference type="PROSITE" id="PS50157">
    <property type="entry name" value="ZINC_FINGER_C2H2_2"/>
    <property type="match status" value="2"/>
</dbReference>
<dbReference type="PANTHER" id="PTHR11850">
    <property type="entry name" value="HOMEOBOX PROTEIN TRANSCRIPTION FACTORS"/>
    <property type="match status" value="1"/>
</dbReference>
<comment type="subcellular location">
    <subcellularLocation>
        <location evidence="5">Nucleus</location>
    </subcellularLocation>
</comment>
<dbReference type="GO" id="GO:0003677">
    <property type="term" value="F:DNA binding"/>
    <property type="evidence" value="ECO:0007669"/>
    <property type="project" value="UniProtKB-UniRule"/>
</dbReference>
<evidence type="ECO:0000256" key="2">
    <source>
        <dbReference type="ARBA" id="ARBA00023155"/>
    </source>
</evidence>
<evidence type="ECO:0008006" key="11">
    <source>
        <dbReference type="Google" id="ProtNLM"/>
    </source>
</evidence>
<dbReference type="InterPro" id="IPR008422">
    <property type="entry name" value="KN_HD"/>
</dbReference>
<dbReference type="STRING" id="1328760.A0A165IFH6"/>
<dbReference type="SMART" id="SM00355">
    <property type="entry name" value="ZnF_C2H2"/>
    <property type="match status" value="3"/>
</dbReference>
<dbReference type="InterPro" id="IPR013087">
    <property type="entry name" value="Znf_C2H2_type"/>
</dbReference>
<dbReference type="InterPro" id="IPR050224">
    <property type="entry name" value="TALE_homeobox"/>
</dbReference>
<dbReference type="Gene3D" id="1.10.10.60">
    <property type="entry name" value="Homeodomain-like"/>
    <property type="match status" value="1"/>
</dbReference>
<keyword evidence="3 5" id="KW-0539">Nucleus</keyword>
<keyword evidence="4" id="KW-0479">Metal-binding</keyword>
<dbReference type="GO" id="GO:0006355">
    <property type="term" value="P:regulation of DNA-templated transcription"/>
    <property type="evidence" value="ECO:0007669"/>
    <property type="project" value="InterPro"/>
</dbReference>
<evidence type="ECO:0000259" key="7">
    <source>
        <dbReference type="PROSITE" id="PS50071"/>
    </source>
</evidence>
<name>A0A165IFH6_XYLHT</name>
<feature type="domain" description="C2H2-type" evidence="8">
    <location>
        <begin position="417"/>
        <end position="445"/>
    </location>
</feature>
<keyword evidence="4" id="KW-0863">Zinc-finger</keyword>
<feature type="DNA-binding region" description="Homeobox" evidence="5">
    <location>
        <begin position="214"/>
        <end position="276"/>
    </location>
</feature>
<dbReference type="InterPro" id="IPR001356">
    <property type="entry name" value="HD"/>
</dbReference>
<protein>
    <recommendedName>
        <fullName evidence="11">Homeobox domain-containing protein</fullName>
    </recommendedName>
</protein>
<dbReference type="SUPFAM" id="SSF46689">
    <property type="entry name" value="Homeodomain-like"/>
    <property type="match status" value="1"/>
</dbReference>
<evidence type="ECO:0000256" key="6">
    <source>
        <dbReference type="SAM" id="MobiDB-lite"/>
    </source>
</evidence>
<dbReference type="AlphaFoldDB" id="A0A165IFH6"/>
<organism evidence="9 10">
    <name type="scientific">Xylona heveae (strain CBS 132557 / TC161)</name>
    <dbReference type="NCBI Taxonomy" id="1328760"/>
    <lineage>
        <taxon>Eukaryota</taxon>
        <taxon>Fungi</taxon>
        <taxon>Dikarya</taxon>
        <taxon>Ascomycota</taxon>
        <taxon>Pezizomycotina</taxon>
        <taxon>Xylonomycetes</taxon>
        <taxon>Xylonales</taxon>
        <taxon>Xylonaceae</taxon>
        <taxon>Xylona</taxon>
    </lineage>
</organism>
<feature type="domain" description="C2H2-type" evidence="8">
    <location>
        <begin position="484"/>
        <end position="515"/>
    </location>
</feature>
<dbReference type="RefSeq" id="XP_018190378.1">
    <property type="nucleotide sequence ID" value="XM_018330145.1"/>
</dbReference>
<feature type="domain" description="Homeobox" evidence="7">
    <location>
        <begin position="212"/>
        <end position="275"/>
    </location>
</feature>
<evidence type="ECO:0000256" key="3">
    <source>
        <dbReference type="ARBA" id="ARBA00023242"/>
    </source>
</evidence>
<dbReference type="Pfam" id="PF05920">
    <property type="entry name" value="Homeobox_KN"/>
    <property type="match status" value="1"/>
</dbReference>
<evidence type="ECO:0000313" key="10">
    <source>
        <dbReference type="Proteomes" id="UP000076632"/>
    </source>
</evidence>
<dbReference type="SMART" id="SM00389">
    <property type="entry name" value="HOX"/>
    <property type="match status" value="1"/>
</dbReference>
<dbReference type="OMA" id="LDSWVCT"/>
<dbReference type="GeneID" id="28895282"/>
<reference evidence="9 10" key="1">
    <citation type="journal article" date="2016" name="Fungal Biol.">
        <title>The genome of Xylona heveae provides a window into fungal endophytism.</title>
        <authorList>
            <person name="Gazis R."/>
            <person name="Kuo A."/>
            <person name="Riley R."/>
            <person name="LaButti K."/>
            <person name="Lipzen A."/>
            <person name="Lin J."/>
            <person name="Amirebrahimi M."/>
            <person name="Hesse C.N."/>
            <person name="Spatafora J.W."/>
            <person name="Henrissat B."/>
            <person name="Hainaut M."/>
            <person name="Grigoriev I.V."/>
            <person name="Hibbett D.S."/>
        </authorList>
    </citation>
    <scope>NUCLEOTIDE SEQUENCE [LARGE SCALE GENOMIC DNA]</scope>
    <source>
        <strain evidence="9 10">TC161</strain>
    </source>
</reference>
<evidence type="ECO:0000256" key="4">
    <source>
        <dbReference type="PROSITE-ProRule" id="PRU00042"/>
    </source>
</evidence>
<dbReference type="GO" id="GO:0005634">
    <property type="term" value="C:nucleus"/>
    <property type="evidence" value="ECO:0007669"/>
    <property type="project" value="UniProtKB-SubCell"/>
</dbReference>
<keyword evidence="10" id="KW-1185">Reference proteome</keyword>
<dbReference type="OrthoDB" id="10056939at2759"/>
<accession>A0A165IFH6</accession>
<dbReference type="GO" id="GO:0008270">
    <property type="term" value="F:zinc ion binding"/>
    <property type="evidence" value="ECO:0007669"/>
    <property type="project" value="UniProtKB-KW"/>
</dbReference>
<feature type="region of interest" description="Disordered" evidence="6">
    <location>
        <begin position="195"/>
        <end position="218"/>
    </location>
</feature>
<dbReference type="PROSITE" id="PS50071">
    <property type="entry name" value="HOMEOBOX_2"/>
    <property type="match status" value="1"/>
</dbReference>
<gene>
    <name evidence="9" type="ORF">L228DRAFT_217203</name>
</gene>
<evidence type="ECO:0000313" key="9">
    <source>
        <dbReference type="EMBL" id="KZF24823.1"/>
    </source>
</evidence>
<dbReference type="InParanoid" id="A0A165IFH6"/>
<feature type="compositionally biased region" description="Low complexity" evidence="6">
    <location>
        <begin position="316"/>
        <end position="329"/>
    </location>
</feature>
<sequence length="595" mass="67437">MDHLETPYYLQSSPPRGPIQESESLHISHLNDSEIRPDDSQPSSALNAFNNFNLSSDGGWPFWIPYDNAESPEVLQLHGEDAAEALQRTNQEGLYYTHLLSGTINQPTPRRGLSNVSQWLDGAYNPPVPCTYCRKHRLQCLIIRTTPANPNPVTSCSSCVALFRECSLAQGEKRHPSEFETLSPVLGHLHGVPEHTEDAQEKGNPNNDIETPAKGKEPKHFVRKGARILKEWFHEHEEYPYPSEEESSHLSQRTGFTKKRISTWFANARRRQKQKIQCLSKPRVFRAGSPMPTSKLASMTPIERWRMSPPEDEPAPESAIQRAISSSASESDHCIDPSLLDLSLMDPSSLDEASSDLASSVSSLGGRLSDASSSSLSSAWSYNSSQDQILPFPLPARGSRSIRRRERQRQVGKENQYQCTFCVQSFKKKHDWCRHEKSVHLSLESWVCTPDLYELQPSIPQPSVCRYCDTLSPSHDHWEQHEFYVCSQKPVAERSFRRKDYLWQHLRKFHGCTKPPVADLDTWRDAGEDVRSRCGFCNSSLPTWGARANHLAVHFKNGSHMDQWVGDWGFDSSVLSFLRNGVLPSQRAFTDLLDT</sequence>
<dbReference type="Proteomes" id="UP000076632">
    <property type="component" value="Unassembled WGS sequence"/>
</dbReference>
<evidence type="ECO:0000256" key="1">
    <source>
        <dbReference type="ARBA" id="ARBA00023125"/>
    </source>
</evidence>
<proteinExistence type="predicted"/>
<evidence type="ECO:0000256" key="5">
    <source>
        <dbReference type="PROSITE-ProRule" id="PRU00108"/>
    </source>
</evidence>
<dbReference type="InterPro" id="IPR009057">
    <property type="entry name" value="Homeodomain-like_sf"/>
</dbReference>
<dbReference type="EMBL" id="KV407455">
    <property type="protein sequence ID" value="KZF24823.1"/>
    <property type="molecule type" value="Genomic_DNA"/>
</dbReference>
<dbReference type="PROSITE" id="PS00028">
    <property type="entry name" value="ZINC_FINGER_C2H2_1"/>
    <property type="match status" value="1"/>
</dbReference>
<keyword evidence="2 5" id="KW-0371">Homeobox</keyword>
<dbReference type="CDD" id="cd00086">
    <property type="entry name" value="homeodomain"/>
    <property type="match status" value="1"/>
</dbReference>
<keyword evidence="1 5" id="KW-0238">DNA-binding</keyword>
<feature type="region of interest" description="Disordered" evidence="6">
    <location>
        <begin position="279"/>
        <end position="332"/>
    </location>
</feature>
<evidence type="ECO:0000259" key="8">
    <source>
        <dbReference type="PROSITE" id="PS50157"/>
    </source>
</evidence>
<feature type="region of interest" description="Disordered" evidence="6">
    <location>
        <begin position="1"/>
        <end position="21"/>
    </location>
</feature>
<keyword evidence="4" id="KW-0862">Zinc</keyword>